<dbReference type="PANTHER" id="PTHR10869:SF235">
    <property type="entry name" value="PROCOLLAGEN-PROLINE 4-DIOXYGENASE"/>
    <property type="match status" value="1"/>
</dbReference>
<gene>
    <name evidence="3" type="ORF">TDUB1175_LOCUS14385</name>
</gene>
<dbReference type="GO" id="GO:0046872">
    <property type="term" value="F:metal ion binding"/>
    <property type="evidence" value="ECO:0007669"/>
    <property type="project" value="UniProtKB-KW"/>
</dbReference>
<proteinExistence type="predicted"/>
<protein>
    <submittedName>
        <fullName evidence="3">Uncharacterized protein</fullName>
    </submittedName>
</protein>
<dbReference type="GO" id="GO:0005783">
    <property type="term" value="C:endoplasmic reticulum"/>
    <property type="evidence" value="ECO:0007669"/>
    <property type="project" value="TreeGrafter"/>
</dbReference>
<dbReference type="PANTHER" id="PTHR10869">
    <property type="entry name" value="PROLYL 4-HYDROXYLASE ALPHA SUBUNIT"/>
    <property type="match status" value="1"/>
</dbReference>
<organism evidence="3">
    <name type="scientific">Pseudictyota dubia</name>
    <dbReference type="NCBI Taxonomy" id="2749911"/>
    <lineage>
        <taxon>Eukaryota</taxon>
        <taxon>Sar</taxon>
        <taxon>Stramenopiles</taxon>
        <taxon>Ochrophyta</taxon>
        <taxon>Bacillariophyta</taxon>
        <taxon>Mediophyceae</taxon>
        <taxon>Biddulphiophycidae</taxon>
        <taxon>Eupodiscales</taxon>
        <taxon>Odontellaceae</taxon>
        <taxon>Pseudictyota</taxon>
    </lineage>
</organism>
<evidence type="ECO:0000256" key="2">
    <source>
        <dbReference type="ARBA" id="ARBA00023004"/>
    </source>
</evidence>
<evidence type="ECO:0000256" key="1">
    <source>
        <dbReference type="ARBA" id="ARBA00022723"/>
    </source>
</evidence>
<dbReference type="InterPro" id="IPR045054">
    <property type="entry name" value="P4HA-like"/>
</dbReference>
<dbReference type="EMBL" id="HBED01028916">
    <property type="protein sequence ID" value="CAD8315593.1"/>
    <property type="molecule type" value="Transcribed_RNA"/>
</dbReference>
<sequence>MILQCAPACRTCKKIDIRNRCPLDPEAKNALSPGDLDKMFENIMESEEFDEYNPTILSRPSHPQGSKKDSDYNIGPWMLLFPDFISHEEADRMIELSEIEGYERSMDVGAINFDGTHEDYKSSQRTSENSWCQDTCYKDPVAQSIMQRIADVTGIPEENSENLQLLRYEEGQVSQFTK</sequence>
<dbReference type="AlphaFoldDB" id="A0A7R9ZA83"/>
<dbReference type="GO" id="GO:0004656">
    <property type="term" value="F:procollagen-proline 4-dioxygenase activity"/>
    <property type="evidence" value="ECO:0007669"/>
    <property type="project" value="TreeGrafter"/>
</dbReference>
<name>A0A7R9ZA83_9STRA</name>
<reference evidence="3" key="1">
    <citation type="submission" date="2021-01" db="EMBL/GenBank/DDBJ databases">
        <authorList>
            <person name="Corre E."/>
            <person name="Pelletier E."/>
            <person name="Niang G."/>
            <person name="Scheremetjew M."/>
            <person name="Finn R."/>
            <person name="Kale V."/>
            <person name="Holt S."/>
            <person name="Cochrane G."/>
            <person name="Meng A."/>
            <person name="Brown T."/>
            <person name="Cohen L."/>
        </authorList>
    </citation>
    <scope>NUCLEOTIDE SEQUENCE</scope>
    <source>
        <strain evidence="3">CCMP147</strain>
    </source>
</reference>
<keyword evidence="1" id="KW-0479">Metal-binding</keyword>
<keyword evidence="2" id="KW-0408">Iron</keyword>
<evidence type="ECO:0000313" key="3">
    <source>
        <dbReference type="EMBL" id="CAD8315593.1"/>
    </source>
</evidence>
<accession>A0A7R9ZA83</accession>
<dbReference type="Gene3D" id="2.60.120.620">
    <property type="entry name" value="q2cbj1_9rhob like domain"/>
    <property type="match status" value="1"/>
</dbReference>